<organism evidence="1 2">
    <name type="scientific">Geoalkalibacter ferrihydriticus</name>
    <dbReference type="NCBI Taxonomy" id="392333"/>
    <lineage>
        <taxon>Bacteria</taxon>
        <taxon>Pseudomonadati</taxon>
        <taxon>Thermodesulfobacteriota</taxon>
        <taxon>Desulfuromonadia</taxon>
        <taxon>Desulfuromonadales</taxon>
        <taxon>Geoalkalibacteraceae</taxon>
        <taxon>Geoalkalibacter</taxon>
    </lineage>
</organism>
<keyword evidence="1" id="KW-0067">ATP-binding</keyword>
<dbReference type="RefSeq" id="WP_139172200.1">
    <property type="nucleotide sequence ID" value="NZ_FNGU01000012.1"/>
</dbReference>
<protein>
    <submittedName>
        <fullName evidence="1">Molybdate transport system ATP-binding protein</fullName>
    </submittedName>
</protein>
<proteinExistence type="predicted"/>
<dbReference type="EMBL" id="FNGU01000012">
    <property type="protein sequence ID" value="SDM89313.1"/>
    <property type="molecule type" value="Genomic_DNA"/>
</dbReference>
<keyword evidence="1" id="KW-0547">Nucleotide-binding</keyword>
<sequence>MENPIPATIEEVITLGCEILVWPRPQGLPTTRLQMRLPEIAIRSYPLAPGSEATVCLRPRRRDPAKSIPRRRT</sequence>
<gene>
    <name evidence="1" type="ORF">SAMN05660860_03348</name>
</gene>
<dbReference type="AlphaFoldDB" id="A0A1G9WYU3"/>
<name>A0A1G9WYU3_9BACT</name>
<accession>A0A1G9WYU3</accession>
<dbReference type="Proteomes" id="UP000182146">
    <property type="component" value="Unassembled WGS sequence"/>
</dbReference>
<reference evidence="1 2" key="1">
    <citation type="submission" date="2016-10" db="EMBL/GenBank/DDBJ databases">
        <authorList>
            <person name="de Groot N.N."/>
        </authorList>
    </citation>
    <scope>NUCLEOTIDE SEQUENCE [LARGE SCALE GENOMIC DNA]</scope>
    <source>
        <strain evidence="1 2">DSM 17813</strain>
    </source>
</reference>
<evidence type="ECO:0000313" key="2">
    <source>
        <dbReference type="Proteomes" id="UP000182146"/>
    </source>
</evidence>
<evidence type="ECO:0000313" key="1">
    <source>
        <dbReference type="EMBL" id="SDM89313.1"/>
    </source>
</evidence>
<dbReference type="GO" id="GO:0005524">
    <property type="term" value="F:ATP binding"/>
    <property type="evidence" value="ECO:0007669"/>
    <property type="project" value="UniProtKB-KW"/>
</dbReference>
<dbReference type="STRING" id="392333.SAMN05660860_03348"/>